<dbReference type="Gene3D" id="1.10.3450.10">
    <property type="entry name" value="TTHA0068-like"/>
    <property type="match status" value="1"/>
</dbReference>
<reference evidence="2 3" key="1">
    <citation type="submission" date="2023-03" db="EMBL/GenBank/DDBJ databases">
        <title>Bacillus Genome Sequencing.</title>
        <authorList>
            <person name="Dunlap C."/>
        </authorList>
    </citation>
    <scope>NUCLEOTIDE SEQUENCE [LARGE SCALE GENOMIC DNA]</scope>
    <source>
        <strain evidence="2 3">B-41290</strain>
    </source>
</reference>
<evidence type="ECO:0008006" key="4">
    <source>
        <dbReference type="Google" id="ProtNLM"/>
    </source>
</evidence>
<feature type="region of interest" description="Disordered" evidence="1">
    <location>
        <begin position="159"/>
        <end position="194"/>
    </location>
</feature>
<comment type="caution">
    <text evidence="2">The sequence shown here is derived from an EMBL/GenBank/DDBJ whole genome shotgun (WGS) entry which is preliminary data.</text>
</comment>
<gene>
    <name evidence="2" type="ORF">P4706_18185</name>
</gene>
<dbReference type="InterPro" id="IPR023203">
    <property type="entry name" value="TTHA0068_sf"/>
</dbReference>
<evidence type="ECO:0000313" key="3">
    <source>
        <dbReference type="Proteomes" id="UP001307168"/>
    </source>
</evidence>
<name>A0AAW9NFN4_9BACI</name>
<evidence type="ECO:0000313" key="2">
    <source>
        <dbReference type="EMBL" id="MEC0274984.1"/>
    </source>
</evidence>
<feature type="compositionally biased region" description="Basic and acidic residues" evidence="1">
    <location>
        <begin position="168"/>
        <end position="194"/>
    </location>
</feature>
<accession>A0AAW9NFN4</accession>
<dbReference type="EMBL" id="JARNBH010000017">
    <property type="protein sequence ID" value="MEC0274984.1"/>
    <property type="molecule type" value="Genomic_DNA"/>
</dbReference>
<dbReference type="SUPFAM" id="SSF140663">
    <property type="entry name" value="TTHA0068-like"/>
    <property type="match status" value="1"/>
</dbReference>
<dbReference type="Proteomes" id="UP001307168">
    <property type="component" value="Unassembled WGS sequence"/>
</dbReference>
<protein>
    <recommendedName>
        <fullName evidence="4">Lipoprotein</fullName>
    </recommendedName>
</protein>
<keyword evidence="3" id="KW-1185">Reference proteome</keyword>
<sequence length="261" mass="29415">MKKIGNKGIGCLIKWFKMDLQNNMVNGVVILKRSIMVVFLVLIASGCVTRNYDSNMDLGKSQLNEENYLEAHEAFELAYKEGKTPKSRELMDLSGLLASGMKKYDEQDFESAKKDFEEATAYKAKYRDGKQMVSKAAEMHPVSDSATIEAVLGNDEVKPAEETTVEGSKAEDVAATDEKGKEGSKDSERALSKSQAEKLVKDYVDMENFSHLQIEYDHDAEKGDYIFHVFEVDEPSQKSGHKTTWGWYGVNKETKEVYEVM</sequence>
<evidence type="ECO:0000256" key="1">
    <source>
        <dbReference type="SAM" id="MobiDB-lite"/>
    </source>
</evidence>
<proteinExistence type="predicted"/>
<dbReference type="RefSeq" id="WP_367407365.1">
    <property type="nucleotide sequence ID" value="NZ_JARNBH010000017.1"/>
</dbReference>
<organism evidence="2 3">
    <name type="scientific">Peribacillus castrilensis</name>
    <dbReference type="NCBI Taxonomy" id="2897690"/>
    <lineage>
        <taxon>Bacteria</taxon>
        <taxon>Bacillati</taxon>
        <taxon>Bacillota</taxon>
        <taxon>Bacilli</taxon>
        <taxon>Bacillales</taxon>
        <taxon>Bacillaceae</taxon>
        <taxon>Peribacillus</taxon>
    </lineage>
</organism>
<dbReference type="AlphaFoldDB" id="A0AAW9NFN4"/>